<sequence>MVRSAKKETEKHGDGSPASPPSFPPPPPPGSSDSDISEWLGHYGIILVLFETPSGFALLRYDGVNLFRSGGLEAVTLLDFQIFKDKNLAINPETGLSDQLVQMITAWHSSGQKLAVGKSDYKTIIQEKMGIHCLFNEPVMELMWGLKNMMKSLVQDEKCDLSREDRCHMSQGMLSVLNSYGFNKVEPEMVDENLIMLALTLFESDYCVNKFAEYLHFCGKYLKELSGINPGNWDLQKLATALKLICYPQEEIETGNSYEMLSEDMAHTLVNDAHKYERILKKSSCLNIYKEIIFARWTRSRAIALLKTATAEGACATQ</sequence>
<feature type="compositionally biased region" description="Pro residues" evidence="1">
    <location>
        <begin position="18"/>
        <end position="30"/>
    </location>
</feature>
<reference evidence="2 3" key="1">
    <citation type="journal article" date="2019" name="Sci. Rep.">
        <title>A high-quality genome of Eragrostis curvula grass provides insights into Poaceae evolution and supports new strategies to enhance forage quality.</title>
        <authorList>
            <person name="Carballo J."/>
            <person name="Santos B.A.C.M."/>
            <person name="Zappacosta D."/>
            <person name="Garbus I."/>
            <person name="Selva J.P."/>
            <person name="Gallo C.A."/>
            <person name="Diaz A."/>
            <person name="Albertini E."/>
            <person name="Caccamo M."/>
            <person name="Echenique V."/>
        </authorList>
    </citation>
    <scope>NUCLEOTIDE SEQUENCE [LARGE SCALE GENOMIC DNA]</scope>
    <source>
        <strain evidence="3">cv. Victoria</strain>
        <tissue evidence="2">Leaf</tissue>
    </source>
</reference>
<dbReference type="GO" id="GO:0031428">
    <property type="term" value="C:box C/D methylation guide snoRNP complex"/>
    <property type="evidence" value="ECO:0007669"/>
    <property type="project" value="InterPro"/>
</dbReference>
<protein>
    <recommendedName>
        <fullName evidence="4">Nucleolar protein 58/56 N-terminal domain-containing protein</fullName>
    </recommendedName>
</protein>
<organism evidence="2 3">
    <name type="scientific">Eragrostis curvula</name>
    <name type="common">weeping love grass</name>
    <dbReference type="NCBI Taxonomy" id="38414"/>
    <lineage>
        <taxon>Eukaryota</taxon>
        <taxon>Viridiplantae</taxon>
        <taxon>Streptophyta</taxon>
        <taxon>Embryophyta</taxon>
        <taxon>Tracheophyta</taxon>
        <taxon>Spermatophyta</taxon>
        <taxon>Magnoliopsida</taxon>
        <taxon>Liliopsida</taxon>
        <taxon>Poales</taxon>
        <taxon>Poaceae</taxon>
        <taxon>PACMAD clade</taxon>
        <taxon>Chloridoideae</taxon>
        <taxon>Eragrostideae</taxon>
        <taxon>Eragrostidinae</taxon>
        <taxon>Eragrostis</taxon>
    </lineage>
</organism>
<evidence type="ECO:0008006" key="4">
    <source>
        <dbReference type="Google" id="ProtNLM"/>
    </source>
</evidence>
<feature type="region of interest" description="Disordered" evidence="1">
    <location>
        <begin position="1"/>
        <end position="34"/>
    </location>
</feature>
<dbReference type="GO" id="GO:0030515">
    <property type="term" value="F:snoRNA binding"/>
    <property type="evidence" value="ECO:0007669"/>
    <property type="project" value="InterPro"/>
</dbReference>
<dbReference type="Gramene" id="TVU27913">
    <property type="protein sequence ID" value="TVU27913"/>
    <property type="gene ID" value="EJB05_19415"/>
</dbReference>
<proteinExistence type="predicted"/>
<name>A0A5J9UVY3_9POAL</name>
<dbReference type="PANTHER" id="PTHR10894">
    <property type="entry name" value="NUCLEOLAR PROTEIN 5 NUCLEOLAR PROTEIN NOP5 NOP58"/>
    <property type="match status" value="1"/>
</dbReference>
<gene>
    <name evidence="2" type="ORF">EJB05_19415</name>
</gene>
<evidence type="ECO:0000256" key="1">
    <source>
        <dbReference type="SAM" id="MobiDB-lite"/>
    </source>
</evidence>
<dbReference type="InterPro" id="IPR045056">
    <property type="entry name" value="Nop56/Nop58"/>
</dbReference>
<accession>A0A5J9UVY3</accession>
<dbReference type="AlphaFoldDB" id="A0A5J9UVY3"/>
<comment type="caution">
    <text evidence="2">The sequence shown here is derived from an EMBL/GenBank/DDBJ whole genome shotgun (WGS) entry which is preliminary data.</text>
</comment>
<dbReference type="GO" id="GO:0032040">
    <property type="term" value="C:small-subunit processome"/>
    <property type="evidence" value="ECO:0007669"/>
    <property type="project" value="InterPro"/>
</dbReference>
<feature type="compositionally biased region" description="Basic and acidic residues" evidence="1">
    <location>
        <begin position="1"/>
        <end position="14"/>
    </location>
</feature>
<evidence type="ECO:0000313" key="2">
    <source>
        <dbReference type="EMBL" id="TVU27913.1"/>
    </source>
</evidence>
<evidence type="ECO:0000313" key="3">
    <source>
        <dbReference type="Proteomes" id="UP000324897"/>
    </source>
</evidence>
<dbReference type="OrthoDB" id="681766at2759"/>
<dbReference type="Proteomes" id="UP000324897">
    <property type="component" value="Chromosome 1"/>
</dbReference>
<dbReference type="EMBL" id="RWGY01000011">
    <property type="protein sequence ID" value="TVU27913.1"/>
    <property type="molecule type" value="Genomic_DNA"/>
</dbReference>
<keyword evidence="3" id="KW-1185">Reference proteome</keyword>
<dbReference type="PANTHER" id="PTHR10894:SF14">
    <property type="entry name" value="EXPRESSED PROTEIN"/>
    <property type="match status" value="1"/>
</dbReference>